<keyword evidence="2" id="KW-1185">Reference proteome</keyword>
<dbReference type="Proteomes" id="UP000467840">
    <property type="component" value="Chromosome 2"/>
</dbReference>
<sequence>MGEVSVNEGGGRGDSIRSQVSIKRIVGVVGKVVDVKEEDLLSMGGIARKRYITTSVNSAYNGSHTESKQLVVMDGLDGSFNKKMAIGLTTMEVPIGIVSNVEVTACVEAAPQVV</sequence>
<organism evidence="1 2">
    <name type="scientific">Hevea brasiliensis</name>
    <name type="common">Para rubber tree</name>
    <name type="synonym">Siphonia brasiliensis</name>
    <dbReference type="NCBI Taxonomy" id="3981"/>
    <lineage>
        <taxon>Eukaryota</taxon>
        <taxon>Viridiplantae</taxon>
        <taxon>Streptophyta</taxon>
        <taxon>Embryophyta</taxon>
        <taxon>Tracheophyta</taxon>
        <taxon>Spermatophyta</taxon>
        <taxon>Magnoliopsida</taxon>
        <taxon>eudicotyledons</taxon>
        <taxon>Gunneridae</taxon>
        <taxon>Pentapetalae</taxon>
        <taxon>rosids</taxon>
        <taxon>fabids</taxon>
        <taxon>Malpighiales</taxon>
        <taxon>Euphorbiaceae</taxon>
        <taxon>Crotonoideae</taxon>
        <taxon>Micrandreae</taxon>
        <taxon>Hevea</taxon>
    </lineage>
</organism>
<proteinExistence type="predicted"/>
<evidence type="ECO:0000313" key="2">
    <source>
        <dbReference type="Proteomes" id="UP000467840"/>
    </source>
</evidence>
<dbReference type="EMBL" id="JAAGAX010000015">
    <property type="protein sequence ID" value="KAF2290966.1"/>
    <property type="molecule type" value="Genomic_DNA"/>
</dbReference>
<accession>A0A6A6KSB7</accession>
<evidence type="ECO:0000313" key="1">
    <source>
        <dbReference type="EMBL" id="KAF2290966.1"/>
    </source>
</evidence>
<gene>
    <name evidence="1" type="ORF">GH714_017540</name>
</gene>
<reference evidence="1 2" key="1">
    <citation type="journal article" date="2020" name="Mol. Plant">
        <title>The Chromosome-Based Rubber Tree Genome Provides New Insights into Spurge Genome Evolution and Rubber Biosynthesis.</title>
        <authorList>
            <person name="Liu J."/>
            <person name="Shi C."/>
            <person name="Shi C.C."/>
            <person name="Li W."/>
            <person name="Zhang Q.J."/>
            <person name="Zhang Y."/>
            <person name="Li K."/>
            <person name="Lu H.F."/>
            <person name="Shi C."/>
            <person name="Zhu S.T."/>
            <person name="Xiao Z.Y."/>
            <person name="Nan H."/>
            <person name="Yue Y."/>
            <person name="Zhu X.G."/>
            <person name="Wu Y."/>
            <person name="Hong X.N."/>
            <person name="Fan G.Y."/>
            <person name="Tong Y."/>
            <person name="Zhang D."/>
            <person name="Mao C.L."/>
            <person name="Liu Y.L."/>
            <person name="Hao S.J."/>
            <person name="Liu W.Q."/>
            <person name="Lv M.Q."/>
            <person name="Zhang H.B."/>
            <person name="Liu Y."/>
            <person name="Hu-Tang G.R."/>
            <person name="Wang J.P."/>
            <person name="Wang J.H."/>
            <person name="Sun Y.H."/>
            <person name="Ni S.B."/>
            <person name="Chen W.B."/>
            <person name="Zhang X.C."/>
            <person name="Jiao Y.N."/>
            <person name="Eichler E.E."/>
            <person name="Li G.H."/>
            <person name="Liu X."/>
            <person name="Gao L.Z."/>
        </authorList>
    </citation>
    <scope>NUCLEOTIDE SEQUENCE [LARGE SCALE GENOMIC DNA]</scope>
    <source>
        <strain evidence="2">cv. GT1</strain>
        <tissue evidence="1">Leaf</tissue>
    </source>
</reference>
<dbReference type="AlphaFoldDB" id="A0A6A6KSB7"/>
<protein>
    <submittedName>
        <fullName evidence="1">Uncharacterized protein</fullName>
    </submittedName>
</protein>
<name>A0A6A6KSB7_HEVBR</name>
<comment type="caution">
    <text evidence="1">The sequence shown here is derived from an EMBL/GenBank/DDBJ whole genome shotgun (WGS) entry which is preliminary data.</text>
</comment>